<keyword evidence="1" id="KW-0812">Transmembrane</keyword>
<feature type="transmembrane region" description="Helical" evidence="1">
    <location>
        <begin position="6"/>
        <end position="25"/>
    </location>
</feature>
<dbReference type="AlphaFoldDB" id="A0A0A2ABQ6"/>
<evidence type="ECO:0000256" key="1">
    <source>
        <dbReference type="SAM" id="Phobius"/>
    </source>
</evidence>
<accession>A0A0A2ABQ6</accession>
<name>A0A0A2ABQ6_PROMR</name>
<evidence type="ECO:0000313" key="2">
    <source>
        <dbReference type="EMBL" id="KGF97843.1"/>
    </source>
</evidence>
<comment type="caution">
    <text evidence="2">The sequence shown here is derived from an EMBL/GenBank/DDBJ whole genome shotgun (WGS) entry which is preliminary data.</text>
</comment>
<sequence>MSAGLGSGPFFYWIIPISLFIGFWITQRKIPKMEKEIN</sequence>
<dbReference type="Proteomes" id="UP000030445">
    <property type="component" value="Unassembled WGS sequence"/>
</dbReference>
<dbReference type="EMBL" id="JNAM01000009">
    <property type="protein sequence ID" value="KGF97843.1"/>
    <property type="molecule type" value="Genomic_DNA"/>
</dbReference>
<keyword evidence="1" id="KW-1133">Transmembrane helix</keyword>
<reference evidence="3" key="1">
    <citation type="journal article" date="2014" name="Sci. Data">
        <title>Genomes of diverse isolates of the marine cyanobacterium Prochlorococcus.</title>
        <authorList>
            <person name="Biller S."/>
            <person name="Berube P."/>
            <person name="Thompson J."/>
            <person name="Kelly L."/>
            <person name="Roggensack S."/>
            <person name="Awad L."/>
            <person name="Roache-Johnson K."/>
            <person name="Ding H."/>
            <person name="Giovannoni S.J."/>
            <person name="Moore L.R."/>
            <person name="Chisholm S.W."/>
        </authorList>
    </citation>
    <scope>NUCLEOTIDE SEQUENCE [LARGE SCALE GENOMIC DNA]</scope>
    <source>
        <strain evidence="3">MIT 9302</strain>
    </source>
</reference>
<protein>
    <submittedName>
        <fullName evidence="2">Uncharacterized protein</fullName>
    </submittedName>
</protein>
<keyword evidence="1" id="KW-0472">Membrane</keyword>
<proteinExistence type="predicted"/>
<gene>
    <name evidence="2" type="ORF">EU96_0957</name>
</gene>
<evidence type="ECO:0000313" key="3">
    <source>
        <dbReference type="Proteomes" id="UP000030445"/>
    </source>
</evidence>
<organism evidence="2 3">
    <name type="scientific">Prochlorococcus marinus str. MIT 9302</name>
    <dbReference type="NCBI Taxonomy" id="74545"/>
    <lineage>
        <taxon>Bacteria</taxon>
        <taxon>Bacillati</taxon>
        <taxon>Cyanobacteriota</taxon>
        <taxon>Cyanophyceae</taxon>
        <taxon>Synechococcales</taxon>
        <taxon>Prochlorococcaceae</taxon>
        <taxon>Prochlorococcus</taxon>
    </lineage>
</organism>